<dbReference type="AlphaFoldDB" id="A0A444YL11"/>
<feature type="transmembrane region" description="Helical" evidence="1">
    <location>
        <begin position="19"/>
        <end position="36"/>
    </location>
</feature>
<protein>
    <submittedName>
        <fullName evidence="2">Uncharacterized protein</fullName>
    </submittedName>
</protein>
<name>A0A444YL11_ARAHY</name>
<keyword evidence="1" id="KW-0472">Membrane</keyword>
<comment type="caution">
    <text evidence="2">The sequence shown here is derived from an EMBL/GenBank/DDBJ whole genome shotgun (WGS) entry which is preliminary data.</text>
</comment>
<dbReference type="EMBL" id="SDMP01000016">
    <property type="protein sequence ID" value="RYR02640.1"/>
    <property type="molecule type" value="Genomic_DNA"/>
</dbReference>
<gene>
    <name evidence="2" type="ORF">Ahy_B06g081444</name>
</gene>
<keyword evidence="1" id="KW-1133">Transmembrane helix</keyword>
<evidence type="ECO:0000313" key="3">
    <source>
        <dbReference type="Proteomes" id="UP000289738"/>
    </source>
</evidence>
<accession>A0A444YL11</accession>
<keyword evidence="3" id="KW-1185">Reference proteome</keyword>
<evidence type="ECO:0000313" key="2">
    <source>
        <dbReference type="EMBL" id="RYR02640.1"/>
    </source>
</evidence>
<proteinExistence type="predicted"/>
<sequence>MDIISDVDKSKEMKPPCDVPMYLCIFLTSLVIWFICEMDGIFASNTFAFMINILPSKCDQHLDKW</sequence>
<reference evidence="2 3" key="1">
    <citation type="submission" date="2019-01" db="EMBL/GenBank/DDBJ databases">
        <title>Sequencing of cultivated peanut Arachis hypogaea provides insights into genome evolution and oil improvement.</title>
        <authorList>
            <person name="Chen X."/>
        </authorList>
    </citation>
    <scope>NUCLEOTIDE SEQUENCE [LARGE SCALE GENOMIC DNA]</scope>
    <source>
        <strain evidence="3">cv. Fuhuasheng</strain>
        <tissue evidence="2">Leaves</tissue>
    </source>
</reference>
<organism evidence="2 3">
    <name type="scientific">Arachis hypogaea</name>
    <name type="common">Peanut</name>
    <dbReference type="NCBI Taxonomy" id="3818"/>
    <lineage>
        <taxon>Eukaryota</taxon>
        <taxon>Viridiplantae</taxon>
        <taxon>Streptophyta</taxon>
        <taxon>Embryophyta</taxon>
        <taxon>Tracheophyta</taxon>
        <taxon>Spermatophyta</taxon>
        <taxon>Magnoliopsida</taxon>
        <taxon>eudicotyledons</taxon>
        <taxon>Gunneridae</taxon>
        <taxon>Pentapetalae</taxon>
        <taxon>rosids</taxon>
        <taxon>fabids</taxon>
        <taxon>Fabales</taxon>
        <taxon>Fabaceae</taxon>
        <taxon>Papilionoideae</taxon>
        <taxon>50 kb inversion clade</taxon>
        <taxon>dalbergioids sensu lato</taxon>
        <taxon>Dalbergieae</taxon>
        <taxon>Pterocarpus clade</taxon>
        <taxon>Arachis</taxon>
    </lineage>
</organism>
<keyword evidence="1" id="KW-0812">Transmembrane</keyword>
<evidence type="ECO:0000256" key="1">
    <source>
        <dbReference type="SAM" id="Phobius"/>
    </source>
</evidence>
<dbReference type="Proteomes" id="UP000289738">
    <property type="component" value="Chromosome B06"/>
</dbReference>